<gene>
    <name evidence="7" type="ORF">M0811_00081</name>
</gene>
<dbReference type="InterPro" id="IPR028994">
    <property type="entry name" value="Integrin_alpha_N"/>
</dbReference>
<dbReference type="InterPro" id="IPR013783">
    <property type="entry name" value="Ig-like_fold"/>
</dbReference>
<dbReference type="CDD" id="cd00063">
    <property type="entry name" value="FN3"/>
    <property type="match status" value="1"/>
</dbReference>
<evidence type="ECO:0000256" key="5">
    <source>
        <dbReference type="SAM" id="SignalP"/>
    </source>
</evidence>
<organism evidence="7 8">
    <name type="scientific">Anaeramoeba ignava</name>
    <name type="common">Anaerobic marine amoeba</name>
    <dbReference type="NCBI Taxonomy" id="1746090"/>
    <lineage>
        <taxon>Eukaryota</taxon>
        <taxon>Metamonada</taxon>
        <taxon>Anaeramoebidae</taxon>
        <taxon>Anaeramoeba</taxon>
    </lineage>
</organism>
<accession>A0A9Q0RE42</accession>
<keyword evidence="8" id="KW-1185">Reference proteome</keyword>
<dbReference type="PANTHER" id="PTHR36220">
    <property type="entry name" value="UNNAMED PRODUCT"/>
    <property type="match status" value="1"/>
</dbReference>
<dbReference type="SUPFAM" id="SSF101898">
    <property type="entry name" value="NHL repeat"/>
    <property type="match status" value="1"/>
</dbReference>
<dbReference type="Pfam" id="PF14312">
    <property type="entry name" value="FG-GAP_2"/>
    <property type="match status" value="1"/>
</dbReference>
<evidence type="ECO:0000313" key="7">
    <source>
        <dbReference type="EMBL" id="KAJ5076764.1"/>
    </source>
</evidence>
<dbReference type="SUPFAM" id="SSF49265">
    <property type="entry name" value="Fibronectin type III"/>
    <property type="match status" value="2"/>
</dbReference>
<dbReference type="InterPro" id="IPR036116">
    <property type="entry name" value="FN3_sf"/>
</dbReference>
<keyword evidence="3" id="KW-0325">Glycoprotein</keyword>
<evidence type="ECO:0000256" key="4">
    <source>
        <dbReference type="SAM" id="Phobius"/>
    </source>
</evidence>
<feature type="domain" description="Fibronectin type-III" evidence="6">
    <location>
        <begin position="548"/>
        <end position="638"/>
    </location>
</feature>
<name>A0A9Q0RE42_ANAIG</name>
<keyword evidence="4" id="KW-1133">Transmembrane helix</keyword>
<evidence type="ECO:0000256" key="3">
    <source>
        <dbReference type="ARBA" id="ARBA00023180"/>
    </source>
</evidence>
<proteinExistence type="predicted"/>
<keyword evidence="2" id="KW-0677">Repeat</keyword>
<keyword evidence="4" id="KW-0472">Membrane</keyword>
<dbReference type="InterPro" id="IPR013517">
    <property type="entry name" value="FG-GAP"/>
</dbReference>
<dbReference type="PANTHER" id="PTHR36220:SF1">
    <property type="entry name" value="GAMMA TUBULIN COMPLEX COMPONENT C-TERMINAL DOMAIN-CONTAINING PROTEIN"/>
    <property type="match status" value="1"/>
</dbReference>
<sequence length="885" mass="97938">MKMKMKIVIIIFNIILALIQITEETKNTKSPVFQWELIDKLTPTTSSSNFGYNVVISEELAVVGDGGEDDAFIYQNNGSIFNMQKILDGSTSSYFGSSVSMFEKVVVVGSPYSNQVFIYRKNATDWNLESTLEGASGSQFGWSVAISGNVTVVGANLANQVSIYRYNGSDWDLECNLTQLSSTFGFSVAIYQDVIVVGSSDLANETTIYRYNGSDWNLESNLSENSEYFGSSVSVYGNFVVVGASDSNQAFIYQHNGSDWNLNKILNGSNSSTFGSSVSNSENVVVVGACNGNQARIYRYNGSDWHLELNLSENSSYFGYSVSISLDNTFVIVGAPYSNEAFIYKVVSPPQVNLTNCSSSFASFDCYWDYIDYPILLEYQINYGFGWEEIESPILKEENILYQQFNSSLYSNITGNYDYSIQIKACDPLSFECGNQSLAFNLTTKIDSIKNFQFIPTNDSMSLFWDHPDVPVTEGIPNLDHYVISFQNQSSQETTNISISNSSNSYILDDLECGTYYNISIWACRTLLCEGDDQGKITSFLTQTIFEQISSLKCIISNALLISCSWDSPSNCSSLPSYYNLTYQAISQDDPGNYQTNSTNKSITVDMPNQEYQINISACNSDYACGKSVSVSIKTGNLSAPEILEKITEVEEIELNFTKVLEAKNYAISIDNGTKWENFSNIESNENQVIGEFTHLSGNVEYQISIRACADLSCETGYLGLISTTIPVKVKLGNITSFNCKAIKCGFECTWNPLNLSTGLSAYSLAYNSTSVCIPKSITNYSSLHLYGGQIYQISIFASASENCSFNQYSGIPTSILIKTLLPPTESTDDDPSTTIIVISSVVPLFVIGFAIVIFVFLKKFRNRFRQAKIEKESEGNGIGNDLDI</sequence>
<dbReference type="AlphaFoldDB" id="A0A9Q0RE42"/>
<dbReference type="EMBL" id="JAPDFW010000059">
    <property type="protein sequence ID" value="KAJ5076764.1"/>
    <property type="molecule type" value="Genomic_DNA"/>
</dbReference>
<dbReference type="Proteomes" id="UP001149090">
    <property type="component" value="Unassembled WGS sequence"/>
</dbReference>
<dbReference type="InterPro" id="IPR013519">
    <property type="entry name" value="Int_alpha_beta-p"/>
</dbReference>
<feature type="signal peptide" evidence="5">
    <location>
        <begin position="1"/>
        <end position="24"/>
    </location>
</feature>
<feature type="domain" description="Fibronectin type-III" evidence="6">
    <location>
        <begin position="445"/>
        <end position="545"/>
    </location>
</feature>
<keyword evidence="1 5" id="KW-0732">Signal</keyword>
<dbReference type="SMART" id="SM00191">
    <property type="entry name" value="Int_alpha"/>
    <property type="match status" value="5"/>
</dbReference>
<feature type="transmembrane region" description="Helical" evidence="4">
    <location>
        <begin position="836"/>
        <end position="858"/>
    </location>
</feature>
<evidence type="ECO:0000259" key="6">
    <source>
        <dbReference type="PROSITE" id="PS50853"/>
    </source>
</evidence>
<evidence type="ECO:0000256" key="1">
    <source>
        <dbReference type="ARBA" id="ARBA00022729"/>
    </source>
</evidence>
<evidence type="ECO:0000256" key="2">
    <source>
        <dbReference type="ARBA" id="ARBA00022737"/>
    </source>
</evidence>
<reference evidence="7" key="1">
    <citation type="submission" date="2022-10" db="EMBL/GenBank/DDBJ databases">
        <title>Novel sulphate-reducing endosymbionts in the free-living metamonad Anaeramoeba.</title>
        <authorList>
            <person name="Jerlstrom-Hultqvist J."/>
            <person name="Cepicka I."/>
            <person name="Gallot-Lavallee L."/>
            <person name="Salas-Leiva D."/>
            <person name="Curtis B.A."/>
            <person name="Zahonova K."/>
            <person name="Pipaliya S."/>
            <person name="Dacks J."/>
            <person name="Roger A.J."/>
        </authorList>
    </citation>
    <scope>NUCLEOTIDE SEQUENCE</scope>
    <source>
        <strain evidence="7">BMAN</strain>
    </source>
</reference>
<comment type="caution">
    <text evidence="7">The sequence shown here is derived from an EMBL/GenBank/DDBJ whole genome shotgun (WGS) entry which is preliminary data.</text>
</comment>
<feature type="chain" id="PRO_5040138185" description="Fibronectin type-III domain-containing protein" evidence="5">
    <location>
        <begin position="25"/>
        <end position="885"/>
    </location>
</feature>
<dbReference type="Gene3D" id="2.130.10.130">
    <property type="entry name" value="Integrin alpha, N-terminal"/>
    <property type="match status" value="1"/>
</dbReference>
<dbReference type="PROSITE" id="PS50853">
    <property type="entry name" value="FN3"/>
    <property type="match status" value="2"/>
</dbReference>
<keyword evidence="4" id="KW-0812">Transmembrane</keyword>
<protein>
    <recommendedName>
        <fullName evidence="6">Fibronectin type-III domain-containing protein</fullName>
    </recommendedName>
</protein>
<evidence type="ECO:0000313" key="8">
    <source>
        <dbReference type="Proteomes" id="UP001149090"/>
    </source>
</evidence>
<dbReference type="InterPro" id="IPR003961">
    <property type="entry name" value="FN3_dom"/>
</dbReference>
<dbReference type="Gene3D" id="2.60.40.10">
    <property type="entry name" value="Immunoglobulins"/>
    <property type="match status" value="2"/>
</dbReference>